<dbReference type="CDD" id="cd00714">
    <property type="entry name" value="GFAT"/>
    <property type="match status" value="1"/>
</dbReference>
<dbReference type="GO" id="GO:0006002">
    <property type="term" value="P:fructose 6-phosphate metabolic process"/>
    <property type="evidence" value="ECO:0007669"/>
    <property type="project" value="TreeGrafter"/>
</dbReference>
<evidence type="ECO:0000256" key="9">
    <source>
        <dbReference type="ARBA" id="ARBA00022962"/>
    </source>
</evidence>
<dbReference type="AlphaFoldDB" id="A0A1M7FJX6"/>
<dbReference type="NCBIfam" id="TIGR01135">
    <property type="entry name" value="glmS"/>
    <property type="match status" value="1"/>
</dbReference>
<feature type="domain" description="SIS" evidence="12">
    <location>
        <begin position="284"/>
        <end position="423"/>
    </location>
</feature>
<keyword evidence="8" id="KW-0677">Repeat</keyword>
<dbReference type="Gene3D" id="3.40.50.10490">
    <property type="entry name" value="Glucose-6-phosphate isomerase like protein, domain 1"/>
    <property type="match status" value="2"/>
</dbReference>
<feature type="active site" description="For Fru-6P isomerization activity" evidence="10">
    <location>
        <position position="603"/>
    </location>
</feature>
<dbReference type="InterPro" id="IPR029055">
    <property type="entry name" value="Ntn_hydrolases_N"/>
</dbReference>
<keyword evidence="6 10" id="KW-0032">Aminotransferase</keyword>
<reference evidence="13 14" key="1">
    <citation type="submission" date="2016-11" db="EMBL/GenBank/DDBJ databases">
        <authorList>
            <person name="Jaros S."/>
            <person name="Januszkiewicz K."/>
            <person name="Wedrychowicz H."/>
        </authorList>
    </citation>
    <scope>NUCLEOTIDE SEQUENCE [LARGE SCALE GENOMIC DNA]</scope>
    <source>
        <strain evidence="13 14">GAS499</strain>
    </source>
</reference>
<evidence type="ECO:0000313" key="13">
    <source>
        <dbReference type="EMBL" id="SHM03937.1"/>
    </source>
</evidence>
<dbReference type="GO" id="GO:0006047">
    <property type="term" value="P:UDP-N-acetylglucosamine metabolic process"/>
    <property type="evidence" value="ECO:0007669"/>
    <property type="project" value="TreeGrafter"/>
</dbReference>
<accession>A0A1M7FJX6</accession>
<dbReference type="Pfam" id="PF13522">
    <property type="entry name" value="GATase_6"/>
    <property type="match status" value="1"/>
</dbReference>
<dbReference type="InterPro" id="IPR017932">
    <property type="entry name" value="GATase_2_dom"/>
</dbReference>
<protein>
    <recommendedName>
        <fullName evidence="4 10">Glutamine--fructose-6-phosphate aminotransferase [isomerizing]</fullName>
        <ecNumber evidence="3 10">2.6.1.16</ecNumber>
    </recommendedName>
    <alternativeName>
        <fullName evidence="10">D-fructose-6-phosphate amidotransferase</fullName>
    </alternativeName>
    <alternativeName>
        <fullName evidence="10">GFAT</fullName>
    </alternativeName>
    <alternativeName>
        <fullName evidence="10">Glucosamine-6-phosphate synthase</fullName>
    </alternativeName>
    <alternativeName>
        <fullName evidence="10">Hexosephosphate aminotransferase</fullName>
    </alternativeName>
    <alternativeName>
        <fullName evidence="10">L-glutamine--D-fructose-6-phosphate amidotransferase</fullName>
    </alternativeName>
</protein>
<dbReference type="PROSITE" id="PS51278">
    <property type="entry name" value="GATASE_TYPE_2"/>
    <property type="match status" value="1"/>
</dbReference>
<dbReference type="GO" id="GO:0004360">
    <property type="term" value="F:glutamine-fructose-6-phosphate transaminase (isomerizing) activity"/>
    <property type="evidence" value="ECO:0007669"/>
    <property type="project" value="UniProtKB-UniRule"/>
</dbReference>
<keyword evidence="7 10" id="KW-0808">Transferase</keyword>
<evidence type="ECO:0000256" key="4">
    <source>
        <dbReference type="ARBA" id="ARBA00016090"/>
    </source>
</evidence>
<dbReference type="GO" id="GO:0097367">
    <property type="term" value="F:carbohydrate derivative binding"/>
    <property type="evidence" value="ECO:0007669"/>
    <property type="project" value="InterPro"/>
</dbReference>
<sequence>MCGIVGILGRGPVADQIVDSLKRLEYRGYDSAGVATLEGDRLERRRAEGKLKNLETRLKSEPLAGHTGIGHTRWATHGKPTESNAHPHATDNVAVVHNGIIENFRELRKMLEKEGAKFASETDTETVAHLVNSYLLKGASPQEAVKASLPQLRGAFALAFLFRGHGDLMIGARRGSPLAIGHGDGEMYLGSDAIALAPFTDTISYLEDGDWVVLTREVGVIYDAHGAVVNREVLKSGASSFLVDKANYRHFMAKEIHEQPEVVGHTLARYVDMATEKVALPAKLPFDFGAIQRISITACGTASYAGYIAKYWFERLSRMPVELDVASEFRYREAPLRKGDLAIFISQSGETADTLAALRYAKSQGLHTLSVVNVPTSTIARESETVLPTLAGPEIGVASTKAFTCQLMVLAALAVAAGKARGELSDADEAKLVRGLIEIPRLMAAALATEPQIEKLARDIAKSKDVLYLGRGTSYPLALEGALKLKEISYIHAEGYAAGELKHGPIALIDENMPVVVIAPFDRVFEKTVSNMQEVAARGGGIILMTDAKGAAEATIESLVTIVLPDMAATFTPMVYAVPVQLLAYHTAVIMGTDVDQPRNLAKSVTVE</sequence>
<evidence type="ECO:0000313" key="14">
    <source>
        <dbReference type="Proteomes" id="UP000189935"/>
    </source>
</evidence>
<dbReference type="CDD" id="cd05008">
    <property type="entry name" value="SIS_GlmS_GlmD_1"/>
    <property type="match status" value="1"/>
</dbReference>
<dbReference type="EC" id="2.6.1.16" evidence="3 10"/>
<dbReference type="InterPro" id="IPR001347">
    <property type="entry name" value="SIS_dom"/>
</dbReference>
<comment type="catalytic activity">
    <reaction evidence="1 10">
        <text>D-fructose 6-phosphate + L-glutamine = D-glucosamine 6-phosphate + L-glutamate</text>
        <dbReference type="Rhea" id="RHEA:13237"/>
        <dbReference type="ChEBI" id="CHEBI:29985"/>
        <dbReference type="ChEBI" id="CHEBI:58359"/>
        <dbReference type="ChEBI" id="CHEBI:58725"/>
        <dbReference type="ChEBI" id="CHEBI:61527"/>
        <dbReference type="EC" id="2.6.1.16"/>
    </reaction>
</comment>
<dbReference type="Proteomes" id="UP000189935">
    <property type="component" value="Chromosome I"/>
</dbReference>
<dbReference type="CDD" id="cd05009">
    <property type="entry name" value="SIS_GlmS_GlmD_2"/>
    <property type="match status" value="1"/>
</dbReference>
<dbReference type="InterPro" id="IPR005855">
    <property type="entry name" value="GFAT"/>
</dbReference>
<comment type="function">
    <text evidence="10">Catalyzes the first step in hexosamine metabolism, converting fructose-6P into glucosamine-6P using glutamine as a nitrogen source.</text>
</comment>
<dbReference type="OrthoDB" id="9761808at2"/>
<evidence type="ECO:0000256" key="3">
    <source>
        <dbReference type="ARBA" id="ARBA00012916"/>
    </source>
</evidence>
<dbReference type="InterPro" id="IPR047084">
    <property type="entry name" value="GFAT_N"/>
</dbReference>
<dbReference type="InterPro" id="IPR035466">
    <property type="entry name" value="GlmS/AgaS_SIS"/>
</dbReference>
<dbReference type="RefSeq" id="WP_079544484.1">
    <property type="nucleotide sequence ID" value="NZ_LT670844.1"/>
</dbReference>
<evidence type="ECO:0000256" key="2">
    <source>
        <dbReference type="ARBA" id="ARBA00004496"/>
    </source>
</evidence>
<evidence type="ECO:0000256" key="5">
    <source>
        <dbReference type="ARBA" id="ARBA00022490"/>
    </source>
</evidence>
<dbReference type="GO" id="GO:0005975">
    <property type="term" value="P:carbohydrate metabolic process"/>
    <property type="evidence" value="ECO:0007669"/>
    <property type="project" value="UniProtKB-UniRule"/>
</dbReference>
<dbReference type="Pfam" id="PF01380">
    <property type="entry name" value="SIS"/>
    <property type="match status" value="2"/>
</dbReference>
<evidence type="ECO:0000256" key="1">
    <source>
        <dbReference type="ARBA" id="ARBA00001031"/>
    </source>
</evidence>
<feature type="active site" description="Nucleophile; for GATase activity" evidence="10">
    <location>
        <position position="2"/>
    </location>
</feature>
<feature type="domain" description="SIS" evidence="12">
    <location>
        <begin position="456"/>
        <end position="598"/>
    </location>
</feature>
<dbReference type="FunFam" id="3.60.20.10:FF:000006">
    <property type="entry name" value="Glutamine--fructose-6-phosphate aminotransferase [isomerizing]"/>
    <property type="match status" value="1"/>
</dbReference>
<evidence type="ECO:0000259" key="12">
    <source>
        <dbReference type="PROSITE" id="PS51464"/>
    </source>
</evidence>
<evidence type="ECO:0000259" key="11">
    <source>
        <dbReference type="PROSITE" id="PS51278"/>
    </source>
</evidence>
<evidence type="ECO:0000256" key="10">
    <source>
        <dbReference type="HAMAP-Rule" id="MF_00164"/>
    </source>
</evidence>
<dbReference type="InterPro" id="IPR035490">
    <property type="entry name" value="GlmS/FrlB_SIS"/>
</dbReference>
<dbReference type="SUPFAM" id="SSF56235">
    <property type="entry name" value="N-terminal nucleophile aminohydrolases (Ntn hydrolases)"/>
    <property type="match status" value="1"/>
</dbReference>
<dbReference type="FunFam" id="3.40.50.10490:FF:000057">
    <property type="entry name" value="Glutamine--fructose-6-phosphate aminotransferase [isomerizing]"/>
    <property type="match status" value="1"/>
</dbReference>
<dbReference type="PANTHER" id="PTHR10937">
    <property type="entry name" value="GLUCOSAMINE--FRUCTOSE-6-PHOSPHATE AMINOTRANSFERASE, ISOMERIZING"/>
    <property type="match status" value="1"/>
</dbReference>
<dbReference type="GO" id="GO:0005829">
    <property type="term" value="C:cytosol"/>
    <property type="evidence" value="ECO:0007669"/>
    <property type="project" value="TreeGrafter"/>
</dbReference>
<organism evidence="13 14">
    <name type="scientific">Bradyrhizobium lablabi</name>
    <dbReference type="NCBI Taxonomy" id="722472"/>
    <lineage>
        <taxon>Bacteria</taxon>
        <taxon>Pseudomonadati</taxon>
        <taxon>Pseudomonadota</taxon>
        <taxon>Alphaproteobacteria</taxon>
        <taxon>Hyphomicrobiales</taxon>
        <taxon>Nitrobacteraceae</taxon>
        <taxon>Bradyrhizobium</taxon>
    </lineage>
</organism>
<dbReference type="NCBIfam" id="NF001484">
    <property type="entry name" value="PRK00331.1"/>
    <property type="match status" value="1"/>
</dbReference>
<dbReference type="Gene3D" id="3.60.20.10">
    <property type="entry name" value="Glutamine Phosphoribosylpyrophosphate, subunit 1, domain 1"/>
    <property type="match status" value="1"/>
</dbReference>
<feature type="initiator methionine" description="Removed" evidence="10">
    <location>
        <position position="1"/>
    </location>
</feature>
<name>A0A1M7FJX6_9BRAD</name>
<evidence type="ECO:0000256" key="6">
    <source>
        <dbReference type="ARBA" id="ARBA00022576"/>
    </source>
</evidence>
<proteinExistence type="inferred from homology"/>
<comment type="subcellular location">
    <subcellularLocation>
        <location evidence="2 10">Cytoplasm</location>
    </subcellularLocation>
</comment>
<keyword evidence="5 10" id="KW-0963">Cytoplasm</keyword>
<dbReference type="FunFam" id="3.40.50.10490:FF:000001">
    <property type="entry name" value="Glutamine--fructose-6-phosphate aminotransferase [isomerizing]"/>
    <property type="match status" value="1"/>
</dbReference>
<dbReference type="SUPFAM" id="SSF53697">
    <property type="entry name" value="SIS domain"/>
    <property type="match status" value="1"/>
</dbReference>
<dbReference type="PANTHER" id="PTHR10937:SF0">
    <property type="entry name" value="GLUTAMINE--FRUCTOSE-6-PHOSPHATE TRANSAMINASE (ISOMERIZING)"/>
    <property type="match status" value="1"/>
</dbReference>
<evidence type="ECO:0000256" key="8">
    <source>
        <dbReference type="ARBA" id="ARBA00022737"/>
    </source>
</evidence>
<dbReference type="InterPro" id="IPR046348">
    <property type="entry name" value="SIS_dom_sf"/>
</dbReference>
<dbReference type="HAMAP" id="MF_00164">
    <property type="entry name" value="GlmS"/>
    <property type="match status" value="1"/>
</dbReference>
<dbReference type="PROSITE" id="PS51464">
    <property type="entry name" value="SIS"/>
    <property type="match status" value="2"/>
</dbReference>
<dbReference type="GO" id="GO:0006487">
    <property type="term" value="P:protein N-linked glycosylation"/>
    <property type="evidence" value="ECO:0007669"/>
    <property type="project" value="TreeGrafter"/>
</dbReference>
<evidence type="ECO:0000256" key="7">
    <source>
        <dbReference type="ARBA" id="ARBA00022679"/>
    </source>
</evidence>
<feature type="domain" description="Glutamine amidotransferase type-2" evidence="11">
    <location>
        <begin position="2"/>
        <end position="217"/>
    </location>
</feature>
<comment type="subunit">
    <text evidence="10">Homodimer.</text>
</comment>
<dbReference type="EMBL" id="LT670844">
    <property type="protein sequence ID" value="SHM03937.1"/>
    <property type="molecule type" value="Genomic_DNA"/>
</dbReference>
<gene>
    <name evidence="10" type="primary">glmS</name>
    <name evidence="13" type="ORF">SAMN05444159_7514</name>
</gene>
<keyword evidence="9" id="KW-0315">Glutamine amidotransferase</keyword>